<dbReference type="PANTHER" id="PTHR15577">
    <property type="entry name" value="ZINC FINGER CONTAINING PROTEIN"/>
    <property type="match status" value="1"/>
</dbReference>
<feature type="compositionally biased region" description="Polar residues" evidence="1">
    <location>
        <begin position="1065"/>
        <end position="1080"/>
    </location>
</feature>
<feature type="domain" description="U1-type" evidence="2">
    <location>
        <begin position="726"/>
        <end position="760"/>
    </location>
</feature>
<feature type="compositionally biased region" description="Basic and acidic residues" evidence="1">
    <location>
        <begin position="811"/>
        <end position="921"/>
    </location>
</feature>
<feature type="compositionally biased region" description="Polar residues" evidence="1">
    <location>
        <begin position="1324"/>
        <end position="1333"/>
    </location>
</feature>
<feature type="region of interest" description="Disordered" evidence="1">
    <location>
        <begin position="460"/>
        <end position="499"/>
    </location>
</feature>
<dbReference type="PANTHER" id="PTHR15577:SF2">
    <property type="entry name" value="ZINC FINGER PROTEIN 318"/>
    <property type="match status" value="1"/>
</dbReference>
<feature type="region of interest" description="Disordered" evidence="1">
    <location>
        <begin position="1103"/>
        <end position="1144"/>
    </location>
</feature>
<dbReference type="SMART" id="SM00451">
    <property type="entry name" value="ZnF_U1"/>
    <property type="match status" value="2"/>
</dbReference>
<dbReference type="GO" id="GO:0003676">
    <property type="term" value="F:nucleic acid binding"/>
    <property type="evidence" value="ECO:0007669"/>
    <property type="project" value="InterPro"/>
</dbReference>
<comment type="caution">
    <text evidence="3">The sequence shown here is derived from an EMBL/GenBank/DDBJ whole genome shotgun (WGS) entry which is preliminary data.</text>
</comment>
<feature type="region of interest" description="Disordered" evidence="1">
    <location>
        <begin position="933"/>
        <end position="983"/>
    </location>
</feature>
<proteinExistence type="predicted"/>
<feature type="compositionally biased region" description="Low complexity" evidence="1">
    <location>
        <begin position="29"/>
        <end position="38"/>
    </location>
</feature>
<feature type="compositionally biased region" description="Basic and acidic residues" evidence="1">
    <location>
        <begin position="330"/>
        <end position="343"/>
    </location>
</feature>
<feature type="region of interest" description="Disordered" evidence="1">
    <location>
        <begin position="253"/>
        <end position="365"/>
    </location>
</feature>
<feature type="region of interest" description="Disordered" evidence="1">
    <location>
        <begin position="775"/>
        <end position="921"/>
    </location>
</feature>
<feature type="domain" description="U1-type" evidence="2">
    <location>
        <begin position="658"/>
        <end position="692"/>
    </location>
</feature>
<feature type="region of interest" description="Disordered" evidence="1">
    <location>
        <begin position="1198"/>
        <end position="1229"/>
    </location>
</feature>
<reference evidence="3 4" key="1">
    <citation type="submission" date="2019-07" db="EMBL/GenBank/DDBJ databases">
        <title>Chromosome genome assembly for large yellow croaker.</title>
        <authorList>
            <person name="Xiao S."/>
        </authorList>
    </citation>
    <scope>NUCLEOTIDE SEQUENCE [LARGE SCALE GENOMIC DNA]</scope>
    <source>
        <strain evidence="3">JMULYC20181020</strain>
        <tissue evidence="3">Muscle</tissue>
    </source>
</reference>
<feature type="compositionally biased region" description="Basic and acidic residues" evidence="1">
    <location>
        <begin position="933"/>
        <end position="966"/>
    </location>
</feature>
<feature type="compositionally biased region" description="Polar residues" evidence="1">
    <location>
        <begin position="1522"/>
        <end position="1535"/>
    </location>
</feature>
<feature type="compositionally biased region" description="Polar residues" evidence="1">
    <location>
        <begin position="1298"/>
        <end position="1318"/>
    </location>
</feature>
<feature type="region of interest" description="Disordered" evidence="1">
    <location>
        <begin position="555"/>
        <end position="653"/>
    </location>
</feature>
<feature type="compositionally biased region" description="Low complexity" evidence="1">
    <location>
        <begin position="1575"/>
        <end position="1594"/>
    </location>
</feature>
<accession>A0A6G0HP23</accession>
<evidence type="ECO:0000313" key="3">
    <source>
        <dbReference type="EMBL" id="KAE8280920.1"/>
    </source>
</evidence>
<evidence type="ECO:0000256" key="1">
    <source>
        <dbReference type="SAM" id="MobiDB-lite"/>
    </source>
</evidence>
<gene>
    <name evidence="3" type="ORF">D5F01_LYC21489</name>
</gene>
<feature type="compositionally biased region" description="Polar residues" evidence="1">
    <location>
        <begin position="1250"/>
        <end position="1259"/>
    </location>
</feature>
<feature type="region of interest" description="Disordered" evidence="1">
    <location>
        <begin position="520"/>
        <end position="539"/>
    </location>
</feature>
<dbReference type="GO" id="GO:0008270">
    <property type="term" value="F:zinc ion binding"/>
    <property type="evidence" value="ECO:0007669"/>
    <property type="project" value="InterPro"/>
</dbReference>
<feature type="region of interest" description="Disordered" evidence="1">
    <location>
        <begin position="1250"/>
        <end position="1651"/>
    </location>
</feature>
<feature type="compositionally biased region" description="Basic and acidic residues" evidence="1">
    <location>
        <begin position="601"/>
        <end position="613"/>
    </location>
</feature>
<name>A0A6G0HP23_LARCR</name>
<feature type="compositionally biased region" description="Basic and acidic residues" evidence="1">
    <location>
        <begin position="482"/>
        <end position="499"/>
    </location>
</feature>
<feature type="region of interest" description="Disordered" evidence="1">
    <location>
        <begin position="1"/>
        <end position="45"/>
    </location>
</feature>
<dbReference type="GO" id="GO:0005654">
    <property type="term" value="C:nucleoplasm"/>
    <property type="evidence" value="ECO:0007669"/>
    <property type="project" value="TreeGrafter"/>
</dbReference>
<keyword evidence="4" id="KW-1185">Reference proteome</keyword>
<protein>
    <submittedName>
        <fullName evidence="3">Zinc finger protein 318</fullName>
    </submittedName>
</protein>
<dbReference type="EMBL" id="REGW02000021">
    <property type="protein sequence ID" value="KAE8280920.1"/>
    <property type="molecule type" value="Genomic_DNA"/>
</dbReference>
<feature type="compositionally biased region" description="Polar residues" evidence="1">
    <location>
        <begin position="1360"/>
        <end position="1408"/>
    </location>
</feature>
<feature type="region of interest" description="Disordered" evidence="1">
    <location>
        <begin position="1063"/>
        <end position="1086"/>
    </location>
</feature>
<dbReference type="GO" id="GO:0045892">
    <property type="term" value="P:negative regulation of DNA-templated transcription"/>
    <property type="evidence" value="ECO:0007669"/>
    <property type="project" value="TreeGrafter"/>
</dbReference>
<feature type="compositionally biased region" description="Basic and acidic residues" evidence="1">
    <location>
        <begin position="1536"/>
        <end position="1552"/>
    </location>
</feature>
<dbReference type="GO" id="GO:0045893">
    <property type="term" value="P:positive regulation of DNA-templated transcription"/>
    <property type="evidence" value="ECO:0007669"/>
    <property type="project" value="TreeGrafter"/>
</dbReference>
<feature type="compositionally biased region" description="Polar residues" evidence="1">
    <location>
        <begin position="1639"/>
        <end position="1651"/>
    </location>
</feature>
<feature type="compositionally biased region" description="Low complexity" evidence="1">
    <location>
        <begin position="1275"/>
        <end position="1295"/>
    </location>
</feature>
<feature type="compositionally biased region" description="Basic and acidic residues" evidence="1">
    <location>
        <begin position="460"/>
        <end position="475"/>
    </location>
</feature>
<feature type="compositionally biased region" description="Polar residues" evidence="1">
    <location>
        <begin position="1479"/>
        <end position="1508"/>
    </location>
</feature>
<feature type="compositionally biased region" description="Polar residues" evidence="1">
    <location>
        <begin position="1342"/>
        <end position="1353"/>
    </location>
</feature>
<feature type="compositionally biased region" description="Polar residues" evidence="1">
    <location>
        <begin position="1421"/>
        <end position="1466"/>
    </location>
</feature>
<dbReference type="InterPro" id="IPR003604">
    <property type="entry name" value="Matrin/U1-like-C_Znf_C2H2"/>
</dbReference>
<feature type="compositionally biased region" description="Basic and acidic residues" evidence="1">
    <location>
        <begin position="555"/>
        <end position="570"/>
    </location>
</feature>
<evidence type="ECO:0000259" key="2">
    <source>
        <dbReference type="SMART" id="SM00451"/>
    </source>
</evidence>
<feature type="compositionally biased region" description="Basic and acidic residues" evidence="1">
    <location>
        <begin position="790"/>
        <end position="804"/>
    </location>
</feature>
<organism evidence="3 4">
    <name type="scientific">Larimichthys crocea</name>
    <name type="common">Large yellow croaker</name>
    <name type="synonym">Pseudosciaena crocea</name>
    <dbReference type="NCBI Taxonomy" id="215358"/>
    <lineage>
        <taxon>Eukaryota</taxon>
        <taxon>Metazoa</taxon>
        <taxon>Chordata</taxon>
        <taxon>Craniata</taxon>
        <taxon>Vertebrata</taxon>
        <taxon>Euteleostomi</taxon>
        <taxon>Actinopterygii</taxon>
        <taxon>Neopterygii</taxon>
        <taxon>Teleostei</taxon>
        <taxon>Neoteleostei</taxon>
        <taxon>Acanthomorphata</taxon>
        <taxon>Eupercaria</taxon>
        <taxon>Sciaenidae</taxon>
        <taxon>Larimichthys</taxon>
    </lineage>
</organism>
<feature type="compositionally biased region" description="Pro residues" evidence="1">
    <location>
        <begin position="346"/>
        <end position="361"/>
    </location>
</feature>
<dbReference type="InterPro" id="IPR055309">
    <property type="entry name" value="Znf318-like"/>
</dbReference>
<sequence length="1663" mass="185757">MARRRKELEEMLSLPTKSILKKRNDSEDSPSLRSSDSPRGPEGSNICRMADQLLLAVKGMEPHRVASMLSELRTDPQMAQRANLDAEIKEILNLLGGQATGAKALEKMVDDIEDEEEFLYGDSEEPKPPPASEPIRHHGLDLYGDVTEEALYGDYPPQKAAIAQAYGLPLGASPRLQATPIMGEVDMRYVSQPTISPDQNITVQMSNPAYMPGMEPLEESERQALEEYEKIQDLLKTIGLDLGVTEISKMAARTKERLHGNKPPPKTPTRCRRYSSGSSDGSRRSRGRRRQSHSGSSSSSSSSRSRSRGRGSSRSSDNSRHRKSSAPPRPHKDRDIKESRIEPNDTAPPPPHKEPPPPPPHKTLVSNALLSPAMPIPTYPPLQVHGMMPPTFPPPGYSQYGNYLPYTHQQWPPMYPPPNVTMPPQTGHDEFPPTLPYKQPYNKAPPDPGVKGLVKSCVRDAEKGKVGNNDRRVSEEQNNESQKQKVLEEREKLKQEREIRMKKKEYLMKELERLRKQQGELLRKKRREKGGHKDPLLQEISHLQEEVMTQISNLRKEHETAEKKRNEIDKVALILGLSPSDRPRRTNKLAKEQEDELPSPSEKKKRDAERSPDGRQAAGSSMIKTSEAPPPSTVSPDKPSTSSPAPPPPPEPFEYYDAGNQWCKNCNVTSGSMFDFFTHLHSKTHRKTLNPYDRPWAFTPTKTSKNASSEEKLTKPAKGSEFLLPVRGFFCLLCKEFYGDAICAEEHVTTHAHNEKYKKQIYENPMYEQRRNLDRQAGLASETSGKKRKHEDDEKVNKDKEEKSKHKKEKKDKEKNKEEDIQKEERSQFKKEEEHKFKSINKEEDGKDTKSVKEEKPSYSKKDEKYRYSREEEERAKYGRGDEDDRYKYSREEECRYRYHRGEGDRYDDRSKYGQREDEDKYKYSKYSDFRSKYDRERDEGKLKAEKEAFKKTDPDKPAGKPEVSKLEPPPKSYDTPQILCGPSPAMRAKLRKQSQEASKTPPVTTSFAKFTWKKKENVLAKEAAKVAAEFIKEDEAAVKQNPVSAEDSFAKSLAVAKEIAQKLGGQQNVPPPWGSNSANRGRIRPNLPAPAAVLRKATMMVEPSEAKAPPPVSQPAPLEVRPAPKVSQLAPIEAKPPEAKPLPPVLRPAPFEVKPAPPVCKPAPFEVKPAPPVCKPAPSAAKPAMIKIVSDVAAPGVPESEQTRTVFVKPPPFTTMGDGSQKSEKVKSNLAAAKAQQLFHIFYSSVGQSGASSITKPTTDAKADGSATNKSHLPTPQAQKPHAQQQPFTQSQPPTMVCTSPQLQSNKSQSPQTNPESDIQIASVWSLQSTAAPTPELLLTPSKTTSETTQPKLNHPSRSEPQSVPQNQSSTLKSESQLITQSMLKPTCQTQSQLKLTTQIQTEAQSETEPKQDTEPLSYPPSQSEAQSVAQNQSSTLKSESQLITQSKPVKPTLTTQIQTEPQSETEPKQDTEPLSYPPSQSEAQSVAQNESMTSKSESQFTPQSETAELEPNQIRYQPKLTPQIQTELQSETEPSAHPETHSVAEPEPKPGPKTRGKPSPTKRVPPAPTPVRQTRSQTRYQTRQQQQQSQSEPEPEPASGDSDSAASEPKEVDVSDPGSGLQPEDGALSEGDPQLMEITSETLGLPSNMSCLNFEYDYNFE</sequence>
<evidence type="ECO:0000313" key="4">
    <source>
        <dbReference type="Proteomes" id="UP000424527"/>
    </source>
</evidence>
<feature type="compositionally biased region" description="Low complexity" evidence="1">
    <location>
        <begin position="293"/>
        <end position="304"/>
    </location>
</feature>
<dbReference type="Proteomes" id="UP000424527">
    <property type="component" value="Unassembled WGS sequence"/>
</dbReference>
<feature type="compositionally biased region" description="Basic and acidic residues" evidence="1">
    <location>
        <begin position="581"/>
        <end position="592"/>
    </location>
</feature>